<dbReference type="Proteomes" id="UP000051952">
    <property type="component" value="Unassembled WGS sequence"/>
</dbReference>
<feature type="region of interest" description="Disordered" evidence="1">
    <location>
        <begin position="139"/>
        <end position="158"/>
    </location>
</feature>
<feature type="compositionally biased region" description="Polar residues" evidence="1">
    <location>
        <begin position="443"/>
        <end position="455"/>
    </location>
</feature>
<evidence type="ECO:0000256" key="1">
    <source>
        <dbReference type="SAM" id="MobiDB-lite"/>
    </source>
</evidence>
<feature type="compositionally biased region" description="Polar residues" evidence="1">
    <location>
        <begin position="149"/>
        <end position="158"/>
    </location>
</feature>
<keyword evidence="3" id="KW-1185">Reference proteome</keyword>
<dbReference type="VEuPathDB" id="TriTrypDB:BSAL_93310"/>
<gene>
    <name evidence="2" type="ORF">BSAL_93310</name>
</gene>
<evidence type="ECO:0000313" key="2">
    <source>
        <dbReference type="EMBL" id="CUG86472.1"/>
    </source>
</evidence>
<feature type="compositionally biased region" description="Polar residues" evidence="1">
    <location>
        <begin position="242"/>
        <end position="256"/>
    </location>
</feature>
<feature type="compositionally biased region" description="Polar residues" evidence="1">
    <location>
        <begin position="333"/>
        <end position="342"/>
    </location>
</feature>
<feature type="compositionally biased region" description="Basic and acidic residues" evidence="1">
    <location>
        <begin position="139"/>
        <end position="148"/>
    </location>
</feature>
<dbReference type="AlphaFoldDB" id="A0A0S4JBD9"/>
<protein>
    <submittedName>
        <fullName evidence="2">Uncharacterized protein</fullName>
    </submittedName>
</protein>
<feature type="compositionally biased region" description="Polar residues" evidence="1">
    <location>
        <begin position="462"/>
        <end position="471"/>
    </location>
</feature>
<dbReference type="EMBL" id="CYKH01001313">
    <property type="protein sequence ID" value="CUG86472.1"/>
    <property type="molecule type" value="Genomic_DNA"/>
</dbReference>
<feature type="region of interest" description="Disordered" evidence="1">
    <location>
        <begin position="163"/>
        <end position="386"/>
    </location>
</feature>
<feature type="compositionally biased region" description="Basic residues" evidence="1">
    <location>
        <begin position="190"/>
        <end position="206"/>
    </location>
</feature>
<feature type="compositionally biased region" description="Basic and acidic residues" evidence="1">
    <location>
        <begin position="260"/>
        <end position="273"/>
    </location>
</feature>
<feature type="compositionally biased region" description="Polar residues" evidence="1">
    <location>
        <begin position="61"/>
        <end position="78"/>
    </location>
</feature>
<feature type="region of interest" description="Disordered" evidence="1">
    <location>
        <begin position="29"/>
        <end position="116"/>
    </location>
</feature>
<evidence type="ECO:0000313" key="3">
    <source>
        <dbReference type="Proteomes" id="UP000051952"/>
    </source>
</evidence>
<organism evidence="2 3">
    <name type="scientific">Bodo saltans</name>
    <name type="common">Flagellated protozoan</name>
    <dbReference type="NCBI Taxonomy" id="75058"/>
    <lineage>
        <taxon>Eukaryota</taxon>
        <taxon>Discoba</taxon>
        <taxon>Euglenozoa</taxon>
        <taxon>Kinetoplastea</taxon>
        <taxon>Metakinetoplastina</taxon>
        <taxon>Eubodonida</taxon>
        <taxon>Bodonidae</taxon>
        <taxon>Bodo</taxon>
    </lineage>
</organism>
<feature type="region of interest" description="Disordered" evidence="1">
    <location>
        <begin position="398"/>
        <end position="471"/>
    </location>
</feature>
<proteinExistence type="predicted"/>
<sequence length="471" mass="50186">MASTVQTAPDHAQWLFGSNVVGFDLSEMSGASEADGGLGDCGPLENRRRKKRGEKPPSRSGVDSTLTSVQDRPLNQHQRFSDDNSAMIPVSDLISRDNKRRSKKKQQFTFDESGGEDAVMVNGHHIKETSLEFMNDNTHDHEGFRDIHNTSSNTSKGVQQWTSLEMNTGGGNGDSESPAEEMEGTLGRKPQSRQHRHHSNSSKHAKNIAAGGVEKKRHGGGSTSGRRDSNSAVTTADEGEDNNLNFGSRKGTTGKSQRGRLSEGESSLVDKKVSGASSSAFLSDDGGSHQQQGRGKPPMHWQTSSTQEFDDGAFDTVSISSKSTRGPRRGQSTDDVTSSSAVQHKKKRSNSKDLGFNTSFNTSSKKRGESPAPHGGDVNTDDVSCSTSLMGTLKSKQFPRLGAGAGGGNSPGAQSLEFDAHLDSKSANGGWTLASLGTLPPIQLSNHGNLQQPPQSKHGRTPSGSSTLPFD</sequence>
<accession>A0A0S4JBD9</accession>
<reference evidence="3" key="1">
    <citation type="submission" date="2015-09" db="EMBL/GenBank/DDBJ databases">
        <authorList>
            <consortium name="Pathogen Informatics"/>
        </authorList>
    </citation>
    <scope>NUCLEOTIDE SEQUENCE [LARGE SCALE GENOMIC DNA]</scope>
    <source>
        <strain evidence="3">Lake Konstanz</strain>
    </source>
</reference>
<name>A0A0S4JBD9_BODSA</name>